<evidence type="ECO:0000313" key="2">
    <source>
        <dbReference type="EMBL" id="MCM2518001.1"/>
    </source>
</evidence>
<evidence type="ECO:0008006" key="4">
    <source>
        <dbReference type="Google" id="ProtNLM"/>
    </source>
</evidence>
<protein>
    <recommendedName>
        <fullName evidence="4">PH domain-containing protein</fullName>
    </recommendedName>
</protein>
<keyword evidence="1" id="KW-1133">Transmembrane helix</keyword>
<name>A0ABT0W3W4_STRGI</name>
<feature type="transmembrane region" description="Helical" evidence="1">
    <location>
        <begin position="206"/>
        <end position="228"/>
    </location>
</feature>
<dbReference type="Proteomes" id="UP001523263">
    <property type="component" value="Unassembled WGS sequence"/>
</dbReference>
<proteinExistence type="predicted"/>
<feature type="transmembrane region" description="Helical" evidence="1">
    <location>
        <begin position="58"/>
        <end position="85"/>
    </location>
</feature>
<dbReference type="RefSeq" id="WP_199207710.1">
    <property type="nucleotide sequence ID" value="NZ_JAMQBH010000032.1"/>
</dbReference>
<keyword evidence="1" id="KW-0472">Membrane</keyword>
<gene>
    <name evidence="2" type="ORF">NC658_32970</name>
</gene>
<feature type="transmembrane region" description="Helical" evidence="1">
    <location>
        <begin position="31"/>
        <end position="52"/>
    </location>
</feature>
<evidence type="ECO:0000256" key="1">
    <source>
        <dbReference type="SAM" id="Phobius"/>
    </source>
</evidence>
<comment type="caution">
    <text evidence="2">The sequence shown here is derived from an EMBL/GenBank/DDBJ whole genome shotgun (WGS) entry which is preliminary data.</text>
</comment>
<reference evidence="2 3" key="1">
    <citation type="submission" date="2022-06" db="EMBL/GenBank/DDBJ databases">
        <title>Whole genome sequence of Streptomyces griseoincarnatus RB7AG.</title>
        <authorList>
            <person name="Ray L."/>
            <person name="Behera S."/>
            <person name="Panda A.N."/>
        </authorList>
    </citation>
    <scope>NUCLEOTIDE SEQUENCE [LARGE SCALE GENOMIC DNA]</scope>
    <source>
        <strain evidence="2 3">RB7AG</strain>
    </source>
</reference>
<sequence length="235" mass="25137">MDAEREALDRTGAHGGAVEFWNDWRHSGGSVAVAVLAGALGTVVMLAAVRTADAVEDWVGLFVVGTLLILAGAMLTVGVTLLLVLGWDADRVLVRCTYEGLVVGDDTHPWNTVRTVALGYKVVEAGPESSTERRPPSHGYHLVIGTDSGAVQVMSRVWRSRGEELAAVVRRHAPGARVEWRNRSAFRSRQPPRPAPPSRGRVRMEAVALVAGSFLFGGALCGALLHWAPTVITFG</sequence>
<organism evidence="2 3">
    <name type="scientific">Streptomyces griseoincarnatus</name>
    <dbReference type="NCBI Taxonomy" id="29305"/>
    <lineage>
        <taxon>Bacteria</taxon>
        <taxon>Bacillati</taxon>
        <taxon>Actinomycetota</taxon>
        <taxon>Actinomycetes</taxon>
        <taxon>Kitasatosporales</taxon>
        <taxon>Streptomycetaceae</taxon>
        <taxon>Streptomyces</taxon>
        <taxon>Streptomyces griseoincarnatus group</taxon>
    </lineage>
</organism>
<accession>A0ABT0W3W4</accession>
<dbReference type="EMBL" id="JAMQBH010000032">
    <property type="protein sequence ID" value="MCM2518001.1"/>
    <property type="molecule type" value="Genomic_DNA"/>
</dbReference>
<evidence type="ECO:0000313" key="3">
    <source>
        <dbReference type="Proteomes" id="UP001523263"/>
    </source>
</evidence>
<keyword evidence="3" id="KW-1185">Reference proteome</keyword>
<keyword evidence="1" id="KW-0812">Transmembrane</keyword>